<name>A0A4Y2IZ00_ARAVE</name>
<protein>
    <submittedName>
        <fullName evidence="2">Uncharacterized protein</fullName>
    </submittedName>
</protein>
<comment type="caution">
    <text evidence="2">The sequence shown here is derived from an EMBL/GenBank/DDBJ whole genome shotgun (WGS) entry which is preliminary data.</text>
</comment>
<keyword evidence="3" id="KW-1185">Reference proteome</keyword>
<dbReference type="EMBL" id="BGPR01003057">
    <property type="protein sequence ID" value="GBM83123.1"/>
    <property type="molecule type" value="Genomic_DNA"/>
</dbReference>
<feature type="compositionally biased region" description="Basic and acidic residues" evidence="1">
    <location>
        <begin position="75"/>
        <end position="105"/>
    </location>
</feature>
<reference evidence="2 3" key="1">
    <citation type="journal article" date="2019" name="Sci. Rep.">
        <title>Orb-weaving spider Araneus ventricosus genome elucidates the spidroin gene catalogue.</title>
        <authorList>
            <person name="Kono N."/>
            <person name="Nakamura H."/>
            <person name="Ohtoshi R."/>
            <person name="Moran D.A.P."/>
            <person name="Shinohara A."/>
            <person name="Yoshida Y."/>
            <person name="Fujiwara M."/>
            <person name="Mori M."/>
            <person name="Tomita M."/>
            <person name="Arakawa K."/>
        </authorList>
    </citation>
    <scope>NUCLEOTIDE SEQUENCE [LARGE SCALE GENOMIC DNA]</scope>
</reference>
<sequence length="121" mass="13619">MKPPYPKGDTLPLVHHECPNSILEQAINRSSKTEILEHGKLKPIVKVENLSNLEQMIRNGGIQKNLKSKTQSADSKLRPLCEGSGKAKDLPTLEPRVEARNETRNPPRRRRGVWVAGILRL</sequence>
<gene>
    <name evidence="2" type="ORF">AVEN_78418_1</name>
</gene>
<accession>A0A4Y2IZ00</accession>
<evidence type="ECO:0000313" key="2">
    <source>
        <dbReference type="EMBL" id="GBM83123.1"/>
    </source>
</evidence>
<organism evidence="2 3">
    <name type="scientific">Araneus ventricosus</name>
    <name type="common">Orbweaver spider</name>
    <name type="synonym">Epeira ventricosa</name>
    <dbReference type="NCBI Taxonomy" id="182803"/>
    <lineage>
        <taxon>Eukaryota</taxon>
        <taxon>Metazoa</taxon>
        <taxon>Ecdysozoa</taxon>
        <taxon>Arthropoda</taxon>
        <taxon>Chelicerata</taxon>
        <taxon>Arachnida</taxon>
        <taxon>Araneae</taxon>
        <taxon>Araneomorphae</taxon>
        <taxon>Entelegynae</taxon>
        <taxon>Araneoidea</taxon>
        <taxon>Araneidae</taxon>
        <taxon>Araneus</taxon>
    </lineage>
</organism>
<proteinExistence type="predicted"/>
<evidence type="ECO:0000256" key="1">
    <source>
        <dbReference type="SAM" id="MobiDB-lite"/>
    </source>
</evidence>
<evidence type="ECO:0000313" key="3">
    <source>
        <dbReference type="Proteomes" id="UP000499080"/>
    </source>
</evidence>
<feature type="region of interest" description="Disordered" evidence="1">
    <location>
        <begin position="64"/>
        <end position="111"/>
    </location>
</feature>
<dbReference type="Proteomes" id="UP000499080">
    <property type="component" value="Unassembled WGS sequence"/>
</dbReference>
<dbReference type="AlphaFoldDB" id="A0A4Y2IZ00"/>